<reference evidence="1 2" key="1">
    <citation type="submission" date="2016-08" db="EMBL/GenBank/DDBJ databases">
        <title>Hymenobacter coccineus sp. nov., Hymenobacter lapidarius sp. nov. and Hymenobacter glacialis sp. nov., isolated from Antarctic soil.</title>
        <authorList>
            <person name="Sedlacek I."/>
            <person name="Kralova S."/>
            <person name="Kyrova K."/>
            <person name="Maslanova I."/>
            <person name="Stankova E."/>
            <person name="Vrbovska V."/>
            <person name="Nemec M."/>
            <person name="Bartak M."/>
            <person name="Svec P."/>
            <person name="Busse H.-J."/>
            <person name="Pantucek R."/>
        </authorList>
    </citation>
    <scope>NUCLEOTIDE SEQUENCE [LARGE SCALE GENOMIC DNA]</scope>
    <source>
        <strain evidence="1 2">CCM 8643</strain>
    </source>
</reference>
<evidence type="ECO:0000313" key="2">
    <source>
        <dbReference type="Proteomes" id="UP000176294"/>
    </source>
</evidence>
<dbReference type="AlphaFoldDB" id="A0A1G1SZR8"/>
<sequence length="64" mass="6298">MARPVTSSEAQSKRTASVTFATLAEKQAAQAHAARKGQSLAGLLKLLLAADVAATPGPAAAPGA</sequence>
<proteinExistence type="predicted"/>
<dbReference type="STRING" id="1908237.BEN47_16710"/>
<organism evidence="1 2">
    <name type="scientific">Hymenobacter lapidarius</name>
    <dbReference type="NCBI Taxonomy" id="1908237"/>
    <lineage>
        <taxon>Bacteria</taxon>
        <taxon>Pseudomonadati</taxon>
        <taxon>Bacteroidota</taxon>
        <taxon>Cytophagia</taxon>
        <taxon>Cytophagales</taxon>
        <taxon>Hymenobacteraceae</taxon>
        <taxon>Hymenobacter</taxon>
    </lineage>
</organism>
<dbReference type="EMBL" id="MDZB01000123">
    <property type="protein sequence ID" value="OGX84118.1"/>
    <property type="molecule type" value="Genomic_DNA"/>
</dbReference>
<keyword evidence="2" id="KW-1185">Reference proteome</keyword>
<name>A0A1G1SZR8_9BACT</name>
<dbReference type="RefSeq" id="WP_070729021.1">
    <property type="nucleotide sequence ID" value="NZ_MDZB01000123.1"/>
</dbReference>
<dbReference type="Proteomes" id="UP000176294">
    <property type="component" value="Unassembled WGS sequence"/>
</dbReference>
<protein>
    <submittedName>
        <fullName evidence="1">Uncharacterized protein</fullName>
    </submittedName>
</protein>
<accession>A0A1G1SZR8</accession>
<evidence type="ECO:0000313" key="1">
    <source>
        <dbReference type="EMBL" id="OGX84118.1"/>
    </source>
</evidence>
<comment type="caution">
    <text evidence="1">The sequence shown here is derived from an EMBL/GenBank/DDBJ whole genome shotgun (WGS) entry which is preliminary data.</text>
</comment>
<gene>
    <name evidence="1" type="ORF">BEN47_16710</name>
</gene>